<name>A0A8H5XID3_9HYPO</name>
<evidence type="ECO:0000313" key="4">
    <source>
        <dbReference type="EMBL" id="KAF5694069.1"/>
    </source>
</evidence>
<feature type="compositionally biased region" description="Low complexity" evidence="1">
    <location>
        <begin position="294"/>
        <end position="326"/>
    </location>
</feature>
<feature type="signal peptide" evidence="2">
    <location>
        <begin position="1"/>
        <end position="19"/>
    </location>
</feature>
<dbReference type="Pfam" id="PF25485">
    <property type="entry name" value="DUF7908"/>
    <property type="match status" value="1"/>
</dbReference>
<feature type="compositionally biased region" description="Low complexity" evidence="1">
    <location>
        <begin position="398"/>
        <end position="419"/>
    </location>
</feature>
<evidence type="ECO:0000259" key="3">
    <source>
        <dbReference type="Pfam" id="PF25485"/>
    </source>
</evidence>
<reference evidence="4 5" key="1">
    <citation type="submission" date="2020-05" db="EMBL/GenBank/DDBJ databases">
        <title>Identification and distribution of gene clusters putatively required for synthesis of sphingolipid metabolism inhibitors in phylogenetically diverse species of the filamentous fungus Fusarium.</title>
        <authorList>
            <person name="Kim H.-S."/>
            <person name="Busman M."/>
            <person name="Brown D.W."/>
            <person name="Divon H."/>
            <person name="Uhlig S."/>
            <person name="Proctor R.H."/>
        </authorList>
    </citation>
    <scope>NUCLEOTIDE SEQUENCE [LARGE SCALE GENOMIC DNA]</scope>
    <source>
        <strain evidence="4 5">NRRL 25311</strain>
    </source>
</reference>
<evidence type="ECO:0000313" key="5">
    <source>
        <dbReference type="Proteomes" id="UP000562682"/>
    </source>
</evidence>
<feature type="chain" id="PRO_5034604282" description="DUF7908 domain-containing protein" evidence="2">
    <location>
        <begin position="20"/>
        <end position="489"/>
    </location>
</feature>
<accession>A0A8H5XID3</accession>
<dbReference type="AlphaFoldDB" id="A0A8H5XID3"/>
<dbReference type="InterPro" id="IPR057230">
    <property type="entry name" value="DUF7908"/>
</dbReference>
<evidence type="ECO:0000256" key="1">
    <source>
        <dbReference type="SAM" id="MobiDB-lite"/>
    </source>
</evidence>
<comment type="caution">
    <text evidence="4">The sequence shown here is derived from an EMBL/GenBank/DDBJ whole genome shotgun (WGS) entry which is preliminary data.</text>
</comment>
<feature type="region of interest" description="Disordered" evidence="1">
    <location>
        <begin position="350"/>
        <end position="419"/>
    </location>
</feature>
<dbReference type="Proteomes" id="UP000562682">
    <property type="component" value="Unassembled WGS sequence"/>
</dbReference>
<feature type="compositionally biased region" description="Low complexity" evidence="1">
    <location>
        <begin position="350"/>
        <end position="391"/>
    </location>
</feature>
<sequence length="489" mass="51932">MVKSGIISLLGILALPVVAFRDLEQMPESWCVTYLSTYLVPISAATSSPAESSLPGIDSSTSLDISVTLNSSSSLSFAPGVTSSVVTTEVETAPPSSTTGPGTVDGKIVFRVVPDTQDNNRLQRRDLGGFIGSPSEICDNANVFNLVDGQLLEGNVPIYFNGEDYKVFGGQQGPVPRGAITRTFFRDGDILRFQSSRIIPNGEAGFCQTPSDVVVYITFSSQPAGCIAVQLSAIGVQQCVNGDVTTSAAAISEAQQFTSASSLGPIISVSSSSDELPPGVSTLPTESNPPFPLSTTTEEASTTAEATTSAAEETTTETSTVETTINVTMEESTTISTTQETTDTITTTKVLTTESTAQQTSGTTSQETTTEITTSEELTTEATTQETTTDTTTEESTTENPTTTTFTSALDSTTGTTTEAATTTTAASEDIVFPANPVHSHVPDSVRHHHWRHPSNLWQQHFRAVFSGLYQQSQLRHLYSLWNSMFLNN</sequence>
<feature type="region of interest" description="Disordered" evidence="1">
    <location>
        <begin position="269"/>
        <end position="326"/>
    </location>
</feature>
<gene>
    <name evidence="4" type="ORF">FDENT_1373</name>
</gene>
<keyword evidence="5" id="KW-1185">Reference proteome</keyword>
<organism evidence="4 5">
    <name type="scientific">Fusarium denticulatum</name>
    <dbReference type="NCBI Taxonomy" id="48507"/>
    <lineage>
        <taxon>Eukaryota</taxon>
        <taxon>Fungi</taxon>
        <taxon>Dikarya</taxon>
        <taxon>Ascomycota</taxon>
        <taxon>Pezizomycotina</taxon>
        <taxon>Sordariomycetes</taxon>
        <taxon>Hypocreomycetidae</taxon>
        <taxon>Hypocreales</taxon>
        <taxon>Nectriaceae</taxon>
        <taxon>Fusarium</taxon>
        <taxon>Fusarium fujikuroi species complex</taxon>
    </lineage>
</organism>
<feature type="domain" description="DUF7908" evidence="3">
    <location>
        <begin position="117"/>
        <end position="236"/>
    </location>
</feature>
<evidence type="ECO:0000256" key="2">
    <source>
        <dbReference type="SAM" id="SignalP"/>
    </source>
</evidence>
<proteinExistence type="predicted"/>
<dbReference type="EMBL" id="JAAOAK010000027">
    <property type="protein sequence ID" value="KAF5694069.1"/>
    <property type="molecule type" value="Genomic_DNA"/>
</dbReference>
<protein>
    <recommendedName>
        <fullName evidence="3">DUF7908 domain-containing protein</fullName>
    </recommendedName>
</protein>
<keyword evidence="2" id="KW-0732">Signal</keyword>